<evidence type="ECO:0000256" key="3">
    <source>
        <dbReference type="ARBA" id="ARBA00022603"/>
    </source>
</evidence>
<dbReference type="GO" id="GO:0032259">
    <property type="term" value="P:methylation"/>
    <property type="evidence" value="ECO:0007669"/>
    <property type="project" value="UniProtKB-KW"/>
</dbReference>
<dbReference type="Pfam" id="PF01035">
    <property type="entry name" value="DNA_binding_1"/>
    <property type="match status" value="1"/>
</dbReference>
<dbReference type="Pfam" id="PF02870">
    <property type="entry name" value="Methyltransf_1N"/>
    <property type="match status" value="1"/>
</dbReference>
<evidence type="ECO:0000256" key="4">
    <source>
        <dbReference type="ARBA" id="ARBA00022679"/>
    </source>
</evidence>
<keyword evidence="3 8" id="KW-0489">Methyltransferase</keyword>
<comment type="function">
    <text evidence="8">Involved in the cellular defense against the biological effects of O6-methylguanine (O6-MeG) and O4-methylthymine (O4-MeT) in DNA. Repairs the methylated nucleobase in DNA by stoichiometrically transferring the methyl group to a cysteine residue in the enzyme. This is a suicide reaction: the enzyme is irreversibly inactivated.</text>
</comment>
<reference evidence="11 12" key="1">
    <citation type="submission" date="2021-03" db="EMBL/GenBank/DDBJ databases">
        <title>Genomic Encyclopedia of Type Strains, Phase IV (KMG-IV): sequencing the most valuable type-strain genomes for metagenomic binning, comparative biology and taxonomic classification.</title>
        <authorList>
            <person name="Goeker M."/>
        </authorList>
    </citation>
    <scope>NUCLEOTIDE SEQUENCE [LARGE SCALE GENOMIC DNA]</scope>
    <source>
        <strain evidence="11 12">DSM 6139</strain>
    </source>
</reference>
<dbReference type="PROSITE" id="PS00374">
    <property type="entry name" value="MGMT"/>
    <property type="match status" value="1"/>
</dbReference>
<evidence type="ECO:0000313" key="11">
    <source>
        <dbReference type="EMBL" id="MBP1918147.1"/>
    </source>
</evidence>
<name>A0ABS4G0S4_9CLOT</name>
<dbReference type="InterPro" id="IPR023546">
    <property type="entry name" value="MGMT"/>
</dbReference>
<dbReference type="PANTHER" id="PTHR10815:SF13">
    <property type="entry name" value="METHYLATED-DNA--PROTEIN-CYSTEINE METHYLTRANSFERASE"/>
    <property type="match status" value="1"/>
</dbReference>
<evidence type="ECO:0000256" key="5">
    <source>
        <dbReference type="ARBA" id="ARBA00022763"/>
    </source>
</evidence>
<comment type="catalytic activity">
    <reaction evidence="7 8">
        <text>a 6-O-methyl-2'-deoxyguanosine in DNA + L-cysteinyl-[protein] = S-methyl-L-cysteinyl-[protein] + a 2'-deoxyguanosine in DNA</text>
        <dbReference type="Rhea" id="RHEA:24000"/>
        <dbReference type="Rhea" id="RHEA-COMP:10131"/>
        <dbReference type="Rhea" id="RHEA-COMP:10132"/>
        <dbReference type="Rhea" id="RHEA-COMP:11367"/>
        <dbReference type="Rhea" id="RHEA-COMP:11368"/>
        <dbReference type="ChEBI" id="CHEBI:29950"/>
        <dbReference type="ChEBI" id="CHEBI:82612"/>
        <dbReference type="ChEBI" id="CHEBI:85445"/>
        <dbReference type="ChEBI" id="CHEBI:85448"/>
        <dbReference type="EC" id="2.1.1.63"/>
    </reaction>
</comment>
<evidence type="ECO:0000256" key="6">
    <source>
        <dbReference type="ARBA" id="ARBA00023204"/>
    </source>
</evidence>
<feature type="domain" description="Methylated-DNA-[protein]-cysteine S-methyltransferase DNA binding" evidence="9">
    <location>
        <begin position="71"/>
        <end position="151"/>
    </location>
</feature>
<protein>
    <recommendedName>
        <fullName evidence="8">Methylated-DNA--protein-cysteine methyltransferase</fullName>
        <ecNumber evidence="8">2.1.1.63</ecNumber>
    </recommendedName>
    <alternativeName>
        <fullName evidence="8">6-O-methylguanine-DNA methyltransferase</fullName>
        <shortName evidence="8">MGMT</shortName>
    </alternativeName>
    <alternativeName>
        <fullName evidence="8">O-6-methylguanine-DNA-alkyltransferase</fullName>
    </alternativeName>
</protein>
<dbReference type="InterPro" id="IPR008332">
    <property type="entry name" value="MethylG_MeTrfase_N"/>
</dbReference>
<dbReference type="Proteomes" id="UP001519271">
    <property type="component" value="Unassembled WGS sequence"/>
</dbReference>
<comment type="catalytic activity">
    <reaction evidence="1 8">
        <text>a 4-O-methyl-thymidine in DNA + L-cysteinyl-[protein] = a thymidine in DNA + S-methyl-L-cysteinyl-[protein]</text>
        <dbReference type="Rhea" id="RHEA:53428"/>
        <dbReference type="Rhea" id="RHEA-COMP:10131"/>
        <dbReference type="Rhea" id="RHEA-COMP:10132"/>
        <dbReference type="Rhea" id="RHEA-COMP:13555"/>
        <dbReference type="Rhea" id="RHEA-COMP:13556"/>
        <dbReference type="ChEBI" id="CHEBI:29950"/>
        <dbReference type="ChEBI" id="CHEBI:82612"/>
        <dbReference type="ChEBI" id="CHEBI:137386"/>
        <dbReference type="ChEBI" id="CHEBI:137387"/>
        <dbReference type="EC" id="2.1.1.63"/>
    </reaction>
</comment>
<dbReference type="Gene3D" id="1.10.10.10">
    <property type="entry name" value="Winged helix-like DNA-binding domain superfamily/Winged helix DNA-binding domain"/>
    <property type="match status" value="1"/>
</dbReference>
<keyword evidence="5 8" id="KW-0227">DNA damage</keyword>
<dbReference type="NCBIfam" id="TIGR00589">
    <property type="entry name" value="ogt"/>
    <property type="match status" value="1"/>
</dbReference>
<dbReference type="InterPro" id="IPR001497">
    <property type="entry name" value="MethylDNA_cys_MeTrfase_AS"/>
</dbReference>
<dbReference type="Gene3D" id="3.30.160.70">
    <property type="entry name" value="Methylated DNA-protein cysteine methyltransferase domain"/>
    <property type="match status" value="1"/>
</dbReference>
<dbReference type="SUPFAM" id="SSF46767">
    <property type="entry name" value="Methylated DNA-protein cysteine methyltransferase, C-terminal domain"/>
    <property type="match status" value="1"/>
</dbReference>
<dbReference type="InterPro" id="IPR036217">
    <property type="entry name" value="MethylDNA_cys_MeTrfase_DNAb"/>
</dbReference>
<dbReference type="GO" id="GO:0003908">
    <property type="term" value="F:methylated-DNA-[protein]-cysteine S-methyltransferase activity"/>
    <property type="evidence" value="ECO:0007669"/>
    <property type="project" value="UniProtKB-EC"/>
</dbReference>
<dbReference type="EMBL" id="JAGGKC010000003">
    <property type="protein sequence ID" value="MBP1918147.1"/>
    <property type="molecule type" value="Genomic_DNA"/>
</dbReference>
<keyword evidence="12" id="KW-1185">Reference proteome</keyword>
<proteinExistence type="inferred from homology"/>
<comment type="similarity">
    <text evidence="8">Belongs to the MGMT family.</text>
</comment>
<keyword evidence="2 8" id="KW-0963">Cytoplasm</keyword>
<keyword evidence="4 8" id="KW-0808">Transferase</keyword>
<dbReference type="InterPro" id="IPR014048">
    <property type="entry name" value="MethylDNA_cys_MeTrfase_DNA-bd"/>
</dbReference>
<keyword evidence="6 8" id="KW-0234">DNA repair</keyword>
<dbReference type="SUPFAM" id="SSF53155">
    <property type="entry name" value="Methylated DNA-protein cysteine methyltransferase domain"/>
    <property type="match status" value="1"/>
</dbReference>
<evidence type="ECO:0000256" key="1">
    <source>
        <dbReference type="ARBA" id="ARBA00001286"/>
    </source>
</evidence>
<feature type="active site" description="Nucleophile; methyl group acceptor" evidence="8">
    <location>
        <position position="122"/>
    </location>
</feature>
<evidence type="ECO:0000256" key="7">
    <source>
        <dbReference type="ARBA" id="ARBA00049348"/>
    </source>
</evidence>
<evidence type="ECO:0000256" key="8">
    <source>
        <dbReference type="HAMAP-Rule" id="MF_00772"/>
    </source>
</evidence>
<dbReference type="HAMAP" id="MF_00772">
    <property type="entry name" value="OGT"/>
    <property type="match status" value="1"/>
</dbReference>
<evidence type="ECO:0000259" key="9">
    <source>
        <dbReference type="Pfam" id="PF01035"/>
    </source>
</evidence>
<comment type="caution">
    <text evidence="11">The sequence shown here is derived from an EMBL/GenBank/DDBJ whole genome shotgun (WGS) entry which is preliminary data.</text>
</comment>
<accession>A0ABS4G0S4</accession>
<gene>
    <name evidence="11" type="ORF">J2Z34_000618</name>
</gene>
<organism evidence="11 12">
    <name type="scientific">Youngiibacter multivorans</name>
    <dbReference type="NCBI Taxonomy" id="937251"/>
    <lineage>
        <taxon>Bacteria</taxon>
        <taxon>Bacillati</taxon>
        <taxon>Bacillota</taxon>
        <taxon>Clostridia</taxon>
        <taxon>Eubacteriales</taxon>
        <taxon>Clostridiaceae</taxon>
        <taxon>Youngiibacter</taxon>
    </lineage>
</organism>
<evidence type="ECO:0000259" key="10">
    <source>
        <dbReference type="Pfam" id="PF02870"/>
    </source>
</evidence>
<sequence length="156" mass="16630">MTKEVAVIKSIVGNIELEGDDGAVTGLAFTSKPLSAPPAGSVLEEAARQLDEYFKHQRKEFSVPLVFQGTSFQERVWKELLNIPYGSAISYGELAKRCGDPKAARAIGGAVGKNPIGVIIPCHRIIAGDGTLGGYTGGTDFKKLLLKLEGISWKNA</sequence>
<dbReference type="EC" id="2.1.1.63" evidence="8"/>
<comment type="subcellular location">
    <subcellularLocation>
        <location evidence="8">Cytoplasm</location>
    </subcellularLocation>
</comment>
<dbReference type="PANTHER" id="PTHR10815">
    <property type="entry name" value="METHYLATED-DNA--PROTEIN-CYSTEINE METHYLTRANSFERASE"/>
    <property type="match status" value="1"/>
</dbReference>
<dbReference type="InterPro" id="IPR036388">
    <property type="entry name" value="WH-like_DNA-bd_sf"/>
</dbReference>
<evidence type="ECO:0000256" key="2">
    <source>
        <dbReference type="ARBA" id="ARBA00022490"/>
    </source>
</evidence>
<feature type="domain" description="Methylguanine DNA methyltransferase ribonuclease-like" evidence="10">
    <location>
        <begin position="6"/>
        <end position="65"/>
    </location>
</feature>
<comment type="miscellaneous">
    <text evidence="8">This enzyme catalyzes only one turnover and therefore is not strictly catalytic. According to one definition, an enzyme is a biocatalyst that acts repeatedly and over many reaction cycles.</text>
</comment>
<evidence type="ECO:0000313" key="12">
    <source>
        <dbReference type="Proteomes" id="UP001519271"/>
    </source>
</evidence>
<dbReference type="InterPro" id="IPR036631">
    <property type="entry name" value="MGMT_N_sf"/>
</dbReference>
<dbReference type="CDD" id="cd06445">
    <property type="entry name" value="ATase"/>
    <property type="match status" value="1"/>
</dbReference>
<dbReference type="RefSeq" id="WP_209458386.1">
    <property type="nucleotide sequence ID" value="NZ_JAGGKC010000003.1"/>
</dbReference>